<keyword evidence="3 4" id="KW-0460">Magnesium</keyword>
<dbReference type="OrthoDB" id="348111at2"/>
<reference evidence="5 7" key="1">
    <citation type="submission" date="2017-06" db="EMBL/GenBank/DDBJ databases">
        <title>Genome Sequencing of the methanotroph Methylovulum psychrotolerants str. HV10-M2 isolated from a high-altitude environment.</title>
        <authorList>
            <person name="Mateos-Rivera A."/>
        </authorList>
    </citation>
    <scope>NUCLEOTIDE SEQUENCE [LARGE SCALE GENOMIC DNA]</scope>
    <source>
        <strain evidence="5 7">HV10_M2</strain>
    </source>
</reference>
<keyword evidence="5" id="KW-0547">Nucleotide-binding</keyword>
<dbReference type="KEGG" id="mpsy:CEK71_01595"/>
<dbReference type="Gene3D" id="3.20.20.60">
    <property type="entry name" value="Phosphoenolpyruvate-binding domains"/>
    <property type="match status" value="1"/>
</dbReference>
<dbReference type="InterPro" id="IPR040442">
    <property type="entry name" value="Pyrv_kinase-like_dom_sf"/>
</dbReference>
<evidence type="ECO:0000256" key="1">
    <source>
        <dbReference type="ARBA" id="ARBA00001946"/>
    </source>
</evidence>
<dbReference type="RefSeq" id="WP_088617743.1">
    <property type="nucleotide sequence ID" value="NZ_CP022129.1"/>
</dbReference>
<dbReference type="PIRSF" id="PIRSF015582">
    <property type="entry name" value="Cit_lyase_B"/>
    <property type="match status" value="1"/>
</dbReference>
<evidence type="ECO:0000256" key="4">
    <source>
        <dbReference type="PIRSR" id="PIRSR015582-2"/>
    </source>
</evidence>
<sequence>MTFLHPSLPEPFSPWMLGAPLYMPAHRRDLVDIANGEKLKFLRSMIFCTEDAVSDQDISSSLQHLGACLPDFADNAGRYRFIRVRNPDVLARLLELPAIDKIDGFVLPKFSEEVFDAYFQHLHGTPFKVMPTLETRAVFDSQAMLRLRERLVQPDVFPRILMLRIGGNDLMNVLGLRRPRGLTLYDTPMSYVIAQLVTVFKPYQFALSAPVFDYLNDTATLQKEIVLDLAHGLTGKTAIHPDQIAAIEAAYAVDRDDYEMALSLSDDDAPAVFRMHNAMCEVATHQQWAKTILNRQSCYGVTASNRLDDYADMSS</sequence>
<dbReference type="Pfam" id="PF15617">
    <property type="entry name" value="C-C_Bond_Lyase"/>
    <property type="match status" value="1"/>
</dbReference>
<proteinExistence type="predicted"/>
<evidence type="ECO:0000256" key="2">
    <source>
        <dbReference type="ARBA" id="ARBA00022723"/>
    </source>
</evidence>
<accession>A0A1Z4BUD5</accession>
<dbReference type="GO" id="GO:0000287">
    <property type="term" value="F:magnesium ion binding"/>
    <property type="evidence" value="ECO:0007669"/>
    <property type="project" value="TreeGrafter"/>
</dbReference>
<organism evidence="5 7">
    <name type="scientific">Methylovulum psychrotolerans</name>
    <dbReference type="NCBI Taxonomy" id="1704499"/>
    <lineage>
        <taxon>Bacteria</taxon>
        <taxon>Pseudomonadati</taxon>
        <taxon>Pseudomonadota</taxon>
        <taxon>Gammaproteobacteria</taxon>
        <taxon>Methylococcales</taxon>
        <taxon>Methylococcaceae</taxon>
        <taxon>Methylovulum</taxon>
    </lineage>
</organism>
<evidence type="ECO:0000256" key="3">
    <source>
        <dbReference type="ARBA" id="ARBA00022842"/>
    </source>
</evidence>
<dbReference type="Proteomes" id="UP000197019">
    <property type="component" value="Chromosome"/>
</dbReference>
<evidence type="ECO:0000313" key="8">
    <source>
        <dbReference type="Proteomes" id="UP000237423"/>
    </source>
</evidence>
<dbReference type="GO" id="GO:0005524">
    <property type="term" value="F:ATP binding"/>
    <property type="evidence" value="ECO:0007669"/>
    <property type="project" value="UniProtKB-KW"/>
</dbReference>
<comment type="cofactor">
    <cofactor evidence="1">
        <name>Mg(2+)</name>
        <dbReference type="ChEBI" id="CHEBI:18420"/>
    </cofactor>
</comment>
<dbReference type="InterPro" id="IPR015813">
    <property type="entry name" value="Pyrv/PenolPyrv_kinase-like_dom"/>
</dbReference>
<keyword evidence="5" id="KW-0067">ATP-binding</keyword>
<dbReference type="PANTHER" id="PTHR32308:SF10">
    <property type="entry name" value="CITRATE LYASE SUBUNIT BETA"/>
    <property type="match status" value="1"/>
</dbReference>
<feature type="binding site" evidence="4">
    <location>
        <position position="169"/>
    </location>
    <ligand>
        <name>Mg(2+)</name>
        <dbReference type="ChEBI" id="CHEBI:18420"/>
    </ligand>
</feature>
<protein>
    <submittedName>
        <fullName evidence="5">ATP-binding protein</fullName>
    </submittedName>
</protein>
<dbReference type="InterPro" id="IPR011206">
    <property type="entry name" value="Citrate_lyase_beta/mcl1/mcl2"/>
</dbReference>
<dbReference type="PANTHER" id="PTHR32308">
    <property type="entry name" value="LYASE BETA SUBUNIT, PUTATIVE (AFU_ORTHOLOGUE AFUA_4G13030)-RELATED"/>
    <property type="match status" value="1"/>
</dbReference>
<reference evidence="6 8" key="2">
    <citation type="submission" date="2017-11" db="EMBL/GenBank/DDBJ databases">
        <title>Draft Genome Sequence of Methylobacter psychrotolerans Sph1T, an Obligate Methanotroph from Low-Temperature Environments.</title>
        <authorList>
            <person name="Oshkin I.Y."/>
            <person name="Miroshnikov K."/>
            <person name="Belova S.E."/>
            <person name="Korzhenkov A."/>
            <person name="Toshchakov S.V."/>
            <person name="Dedysh S.N."/>
        </authorList>
    </citation>
    <scope>NUCLEOTIDE SEQUENCE [LARGE SCALE GENOMIC DNA]</scope>
    <source>
        <strain evidence="6 8">Sph1</strain>
    </source>
</reference>
<name>A0A1Z4BUD5_9GAMM</name>
<keyword evidence="2 4" id="KW-0479">Metal-binding</keyword>
<evidence type="ECO:0000313" key="5">
    <source>
        <dbReference type="EMBL" id="ASF44860.1"/>
    </source>
</evidence>
<evidence type="ECO:0000313" key="6">
    <source>
        <dbReference type="EMBL" id="POZ54045.1"/>
    </source>
</evidence>
<dbReference type="GO" id="GO:0003824">
    <property type="term" value="F:catalytic activity"/>
    <property type="evidence" value="ECO:0007669"/>
    <property type="project" value="InterPro"/>
</dbReference>
<evidence type="ECO:0000313" key="7">
    <source>
        <dbReference type="Proteomes" id="UP000197019"/>
    </source>
</evidence>
<dbReference type="AlphaFoldDB" id="A0A1Z4BUD5"/>
<dbReference type="GO" id="GO:0006107">
    <property type="term" value="P:oxaloacetate metabolic process"/>
    <property type="evidence" value="ECO:0007669"/>
    <property type="project" value="TreeGrafter"/>
</dbReference>
<gene>
    <name evidence="6" type="ORF">AADEFJLK_01088</name>
    <name evidence="5" type="ORF">CEK71_01595</name>
</gene>
<dbReference type="SUPFAM" id="SSF51621">
    <property type="entry name" value="Phosphoenolpyruvate/pyruvate domain"/>
    <property type="match status" value="1"/>
</dbReference>
<dbReference type="InterPro" id="IPR039480">
    <property type="entry name" value="C-C_Bond_Lyase-like"/>
</dbReference>
<keyword evidence="7" id="KW-1185">Reference proteome</keyword>
<dbReference type="EMBL" id="CP022129">
    <property type="protein sequence ID" value="ASF44860.1"/>
    <property type="molecule type" value="Genomic_DNA"/>
</dbReference>
<dbReference type="Proteomes" id="UP000237423">
    <property type="component" value="Unassembled WGS sequence"/>
</dbReference>
<dbReference type="EMBL" id="PGFZ01000001">
    <property type="protein sequence ID" value="POZ54045.1"/>
    <property type="molecule type" value="Genomic_DNA"/>
</dbReference>